<evidence type="ECO:0000313" key="3">
    <source>
        <dbReference type="Proteomes" id="UP001293254"/>
    </source>
</evidence>
<reference evidence="2" key="1">
    <citation type="submission" date="2020-06" db="EMBL/GenBank/DDBJ databases">
        <authorList>
            <person name="Li T."/>
            <person name="Hu X."/>
            <person name="Zhang T."/>
            <person name="Song X."/>
            <person name="Zhang H."/>
            <person name="Dai N."/>
            <person name="Sheng W."/>
            <person name="Hou X."/>
            <person name="Wei L."/>
        </authorList>
    </citation>
    <scope>NUCLEOTIDE SEQUENCE</scope>
    <source>
        <strain evidence="2">3651</strain>
        <tissue evidence="2">Leaf</tissue>
    </source>
</reference>
<evidence type="ECO:0000256" key="1">
    <source>
        <dbReference type="SAM" id="SignalP"/>
    </source>
</evidence>
<proteinExistence type="predicted"/>
<dbReference type="PANTHER" id="PTHR33731:SF17">
    <property type="entry name" value="ORGAN-SPECIFIC PROTEIN P4-LIKE"/>
    <property type="match status" value="1"/>
</dbReference>
<accession>A0AAE1Y5J6</accession>
<organism evidence="2 3">
    <name type="scientific">Sesamum alatum</name>
    <dbReference type="NCBI Taxonomy" id="300844"/>
    <lineage>
        <taxon>Eukaryota</taxon>
        <taxon>Viridiplantae</taxon>
        <taxon>Streptophyta</taxon>
        <taxon>Embryophyta</taxon>
        <taxon>Tracheophyta</taxon>
        <taxon>Spermatophyta</taxon>
        <taxon>Magnoliopsida</taxon>
        <taxon>eudicotyledons</taxon>
        <taxon>Gunneridae</taxon>
        <taxon>Pentapetalae</taxon>
        <taxon>asterids</taxon>
        <taxon>lamiids</taxon>
        <taxon>Lamiales</taxon>
        <taxon>Pedaliaceae</taxon>
        <taxon>Sesamum</taxon>
    </lineage>
</organism>
<comment type="caution">
    <text evidence="2">The sequence shown here is derived from an EMBL/GenBank/DDBJ whole genome shotgun (WGS) entry which is preliminary data.</text>
</comment>
<evidence type="ECO:0000313" key="2">
    <source>
        <dbReference type="EMBL" id="KAK4424150.1"/>
    </source>
</evidence>
<dbReference type="PROSITE" id="PS51257">
    <property type="entry name" value="PROKAR_LIPOPROTEIN"/>
    <property type="match status" value="1"/>
</dbReference>
<reference evidence="2" key="2">
    <citation type="journal article" date="2024" name="Plant">
        <title>Genomic evolution and insights into agronomic trait innovations of Sesamum species.</title>
        <authorList>
            <person name="Miao H."/>
            <person name="Wang L."/>
            <person name="Qu L."/>
            <person name="Liu H."/>
            <person name="Sun Y."/>
            <person name="Le M."/>
            <person name="Wang Q."/>
            <person name="Wei S."/>
            <person name="Zheng Y."/>
            <person name="Lin W."/>
            <person name="Duan Y."/>
            <person name="Cao H."/>
            <person name="Xiong S."/>
            <person name="Wang X."/>
            <person name="Wei L."/>
            <person name="Li C."/>
            <person name="Ma Q."/>
            <person name="Ju M."/>
            <person name="Zhao R."/>
            <person name="Li G."/>
            <person name="Mu C."/>
            <person name="Tian Q."/>
            <person name="Mei H."/>
            <person name="Zhang T."/>
            <person name="Gao T."/>
            <person name="Zhang H."/>
        </authorList>
    </citation>
    <scope>NUCLEOTIDE SEQUENCE</scope>
    <source>
        <strain evidence="2">3651</strain>
    </source>
</reference>
<protein>
    <submittedName>
        <fullName evidence="2">Uncharacterized protein</fullName>
    </submittedName>
</protein>
<sequence>MRSALFLLLSLLLFACVATDARKDPGEYWKIVMNGDPMPKAIADILHVQSSSATDLMNMETDRFIKNFNTKANVIIYHSHDHDHVHVRSDERSEASDVDGQK</sequence>
<feature type="chain" id="PRO_5042144791" evidence="1">
    <location>
        <begin position="22"/>
        <end position="102"/>
    </location>
</feature>
<dbReference type="AlphaFoldDB" id="A0AAE1Y5J6"/>
<dbReference type="Pfam" id="PF10950">
    <property type="entry name" value="Organ_specific"/>
    <property type="match status" value="1"/>
</dbReference>
<gene>
    <name evidence="2" type="ORF">Salat_1608400</name>
</gene>
<feature type="signal peptide" evidence="1">
    <location>
        <begin position="1"/>
        <end position="21"/>
    </location>
</feature>
<dbReference type="InterPro" id="IPR024489">
    <property type="entry name" value="Organ_specific_prot"/>
</dbReference>
<dbReference type="EMBL" id="JACGWO010000006">
    <property type="protein sequence ID" value="KAK4424150.1"/>
    <property type="molecule type" value="Genomic_DNA"/>
</dbReference>
<keyword evidence="1" id="KW-0732">Signal</keyword>
<dbReference type="Proteomes" id="UP001293254">
    <property type="component" value="Unassembled WGS sequence"/>
</dbReference>
<name>A0AAE1Y5J6_9LAMI</name>
<keyword evidence="3" id="KW-1185">Reference proteome</keyword>
<dbReference type="PANTHER" id="PTHR33731">
    <property type="entry name" value="PROTEIN, PUTATIVE-RELATED"/>
    <property type="match status" value="1"/>
</dbReference>